<dbReference type="AlphaFoldDB" id="A0A9X0D7J9"/>
<dbReference type="Proteomes" id="UP001163046">
    <property type="component" value="Unassembled WGS sequence"/>
</dbReference>
<dbReference type="OrthoDB" id="5959505at2759"/>
<reference evidence="1" key="1">
    <citation type="submission" date="2023-01" db="EMBL/GenBank/DDBJ databases">
        <title>Genome assembly of the deep-sea coral Lophelia pertusa.</title>
        <authorList>
            <person name="Herrera S."/>
            <person name="Cordes E."/>
        </authorList>
    </citation>
    <scope>NUCLEOTIDE SEQUENCE</scope>
    <source>
        <strain evidence="1">USNM1676648</strain>
        <tissue evidence="1">Polyp</tissue>
    </source>
</reference>
<accession>A0A9X0D7J9</accession>
<organism evidence="1 2">
    <name type="scientific">Desmophyllum pertusum</name>
    <dbReference type="NCBI Taxonomy" id="174260"/>
    <lineage>
        <taxon>Eukaryota</taxon>
        <taxon>Metazoa</taxon>
        <taxon>Cnidaria</taxon>
        <taxon>Anthozoa</taxon>
        <taxon>Hexacorallia</taxon>
        <taxon>Scleractinia</taxon>
        <taxon>Caryophylliina</taxon>
        <taxon>Caryophylliidae</taxon>
        <taxon>Desmophyllum</taxon>
    </lineage>
</organism>
<proteinExistence type="predicted"/>
<evidence type="ECO:0000313" key="2">
    <source>
        <dbReference type="Proteomes" id="UP001163046"/>
    </source>
</evidence>
<gene>
    <name evidence="1" type="ORF">OS493_031440</name>
</gene>
<keyword evidence="2" id="KW-1185">Reference proteome</keyword>
<name>A0A9X0D7J9_9CNID</name>
<protein>
    <submittedName>
        <fullName evidence="1">Uncharacterized protein</fullName>
    </submittedName>
</protein>
<comment type="caution">
    <text evidence="1">The sequence shown here is derived from an EMBL/GenBank/DDBJ whole genome shotgun (WGS) entry which is preliminary data.</text>
</comment>
<evidence type="ECO:0000313" key="1">
    <source>
        <dbReference type="EMBL" id="KAJ7389471.1"/>
    </source>
</evidence>
<sequence length="165" mass="18522">MGEGMGAYAQRNGRDMGHANSVFIGRARIARQFSKDLLIRVSQISASHLGKILVELCGNEGRHPYLDEKGRSTLQFMRAAISFIPLTMDAGADLHNASFIFAQPGREFVLKAGHGDWEFYFSQSDDGNIYGRCVRKPMLRYIWDEAKKVVRYLLPIFAPALLALI</sequence>
<dbReference type="EMBL" id="MU825432">
    <property type="protein sequence ID" value="KAJ7389471.1"/>
    <property type="molecule type" value="Genomic_DNA"/>
</dbReference>